<protein>
    <submittedName>
        <fullName evidence="1">Uncharacterized protein</fullName>
    </submittedName>
</protein>
<dbReference type="AlphaFoldDB" id="A0A6P0DPQ3"/>
<reference evidence="1 2" key="1">
    <citation type="submission" date="2020-01" db="EMBL/GenBank/DDBJ databases">
        <title>Rhizobium genotypes associated with high levels of biological nitrogen fixation by grain legumes in a temperate-maritime cropping system.</title>
        <authorList>
            <person name="Maluk M."/>
            <person name="Francesc Ferrando Molina F."/>
            <person name="Lopez Del Egido L."/>
            <person name="Lafos M."/>
            <person name="Langarica-Fuentes A."/>
            <person name="Gebre Yohannes G."/>
            <person name="Young M.W."/>
            <person name="Martin P."/>
            <person name="Gantlett R."/>
            <person name="Kenicer G."/>
            <person name="Hawes C."/>
            <person name="Begg G.S."/>
            <person name="Quilliam R.S."/>
            <person name="Squire G.R."/>
            <person name="Poole P.S."/>
            <person name="Young P.W."/>
            <person name="Iannetta P.M."/>
            <person name="James E.K."/>
        </authorList>
    </citation>
    <scope>NUCLEOTIDE SEQUENCE [LARGE SCALE GENOMIC DNA]</scope>
    <source>
        <strain evidence="1 2">JHI944</strain>
    </source>
</reference>
<evidence type="ECO:0000313" key="1">
    <source>
        <dbReference type="EMBL" id="NEK53575.1"/>
    </source>
</evidence>
<dbReference type="EMBL" id="WXXP01000015">
    <property type="protein sequence ID" value="NEK53575.1"/>
    <property type="molecule type" value="Genomic_DNA"/>
</dbReference>
<organism evidence="1 2">
    <name type="scientific">Rhizobium leguminosarum</name>
    <dbReference type="NCBI Taxonomy" id="384"/>
    <lineage>
        <taxon>Bacteria</taxon>
        <taxon>Pseudomonadati</taxon>
        <taxon>Pseudomonadota</taxon>
        <taxon>Alphaproteobacteria</taxon>
        <taxon>Hyphomicrobiales</taxon>
        <taxon>Rhizobiaceae</taxon>
        <taxon>Rhizobium/Agrobacterium group</taxon>
        <taxon>Rhizobium</taxon>
    </lineage>
</organism>
<gene>
    <name evidence="1" type="ORF">GUK36_29655</name>
</gene>
<name>A0A6P0DPQ3_RHILE</name>
<evidence type="ECO:0000313" key="2">
    <source>
        <dbReference type="Proteomes" id="UP000471409"/>
    </source>
</evidence>
<comment type="caution">
    <text evidence="1">The sequence shown here is derived from an EMBL/GenBank/DDBJ whole genome shotgun (WGS) entry which is preliminary data.</text>
</comment>
<dbReference type="Proteomes" id="UP000471409">
    <property type="component" value="Unassembled WGS sequence"/>
</dbReference>
<sequence>MTIPSQPLEGFFVVAQHRPDVARRLENALSHAGATVFTAGTAAETIDVMSRYQAHLVVVNTHDAYGLFNEHVVFAAFHGGSGRI</sequence>
<accession>A0A6P0DPQ3</accession>
<dbReference type="RefSeq" id="WP_130748906.1">
    <property type="nucleotide sequence ID" value="NZ_JARXWA010000007.1"/>
</dbReference>
<proteinExistence type="predicted"/>